<name>A0A239GV68_9ACTN</name>
<dbReference type="RefSeq" id="WP_089316732.1">
    <property type="nucleotide sequence ID" value="NZ_FZNP01000026.1"/>
</dbReference>
<organism evidence="2 3">
    <name type="scientific">Actinomadura mexicana</name>
    <dbReference type="NCBI Taxonomy" id="134959"/>
    <lineage>
        <taxon>Bacteria</taxon>
        <taxon>Bacillati</taxon>
        <taxon>Actinomycetota</taxon>
        <taxon>Actinomycetes</taxon>
        <taxon>Streptosporangiales</taxon>
        <taxon>Thermomonosporaceae</taxon>
        <taxon>Actinomadura</taxon>
    </lineage>
</organism>
<dbReference type="OrthoDB" id="5932488at2"/>
<keyword evidence="3" id="KW-1185">Reference proteome</keyword>
<protein>
    <submittedName>
        <fullName evidence="2">Regulatory protein, luxR family</fullName>
    </submittedName>
</protein>
<dbReference type="PROSITE" id="PS50043">
    <property type="entry name" value="HTH_LUXR_2"/>
    <property type="match status" value="1"/>
</dbReference>
<dbReference type="InterPro" id="IPR051797">
    <property type="entry name" value="TrmB-like"/>
</dbReference>
<dbReference type="EMBL" id="FZNP01000026">
    <property type="protein sequence ID" value="SNS72762.1"/>
    <property type="molecule type" value="Genomic_DNA"/>
</dbReference>
<evidence type="ECO:0000313" key="2">
    <source>
        <dbReference type="EMBL" id="SNS72762.1"/>
    </source>
</evidence>
<feature type="domain" description="HTH luxR-type" evidence="1">
    <location>
        <begin position="263"/>
        <end position="328"/>
    </location>
</feature>
<gene>
    <name evidence="2" type="ORF">SAMN06265355_12634</name>
</gene>
<dbReference type="AlphaFoldDB" id="A0A239GV68"/>
<dbReference type="SUPFAM" id="SSF46894">
    <property type="entry name" value="C-terminal effector domain of the bipartite response regulators"/>
    <property type="match status" value="1"/>
</dbReference>
<dbReference type="PANTHER" id="PTHR34293">
    <property type="entry name" value="HTH-TYPE TRANSCRIPTIONAL REGULATOR TRMBL2"/>
    <property type="match status" value="1"/>
</dbReference>
<dbReference type="Proteomes" id="UP000198420">
    <property type="component" value="Unassembled WGS sequence"/>
</dbReference>
<dbReference type="GO" id="GO:0003677">
    <property type="term" value="F:DNA binding"/>
    <property type="evidence" value="ECO:0007669"/>
    <property type="project" value="InterPro"/>
</dbReference>
<dbReference type="InterPro" id="IPR036388">
    <property type="entry name" value="WH-like_DNA-bd_sf"/>
</dbReference>
<dbReference type="InterPro" id="IPR016032">
    <property type="entry name" value="Sig_transdc_resp-reg_C-effctor"/>
</dbReference>
<dbReference type="Gene3D" id="1.10.10.10">
    <property type="entry name" value="Winged helix-like DNA-binding domain superfamily/Winged helix DNA-binding domain"/>
    <property type="match status" value="1"/>
</dbReference>
<dbReference type="PANTHER" id="PTHR34293:SF1">
    <property type="entry name" value="HTH-TYPE TRANSCRIPTIONAL REGULATOR TRMBL2"/>
    <property type="match status" value="1"/>
</dbReference>
<evidence type="ECO:0000313" key="3">
    <source>
        <dbReference type="Proteomes" id="UP000198420"/>
    </source>
</evidence>
<accession>A0A239GV68</accession>
<reference evidence="3" key="1">
    <citation type="submission" date="2017-06" db="EMBL/GenBank/DDBJ databases">
        <authorList>
            <person name="Varghese N."/>
            <person name="Submissions S."/>
        </authorList>
    </citation>
    <scope>NUCLEOTIDE SEQUENCE [LARGE SCALE GENOMIC DNA]</scope>
    <source>
        <strain evidence="3">DSM 44485</strain>
    </source>
</reference>
<dbReference type="InterPro" id="IPR000792">
    <property type="entry name" value="Tscrpt_reg_LuxR_C"/>
</dbReference>
<dbReference type="Pfam" id="PF00196">
    <property type="entry name" value="GerE"/>
    <property type="match status" value="1"/>
</dbReference>
<evidence type="ECO:0000259" key="1">
    <source>
        <dbReference type="PROSITE" id="PS50043"/>
    </source>
</evidence>
<sequence>MSTELEQTATRLLKGIVADDLLVPYAQLLGSDGCLPSEAAEVLGGPQVVAALKEAGLAYVMPLGMAVPARLVATAPDLALQGALAALSRKLVDDQQRLLDGQRRMVDMHPFPGVMEGQADQLVRILTDRTEITDTSRSLLGTARRHWLTLENFAMERPLEELAGMPPLPAFEGNVLSRTIYQASCAEHPVGAKIIRMHAEAGEEARILPEIGMKMKLADEAVALLPLTPTGLPGALLIKSPVIVAALREYFELLWQRAVPLGEAEPQLPLKPIQMSILRMLAQGMTDDGISRRIGLKTSSVRRHVSAISKELGTTSRVAMGAAAARRGWVK</sequence>
<dbReference type="SMART" id="SM00421">
    <property type="entry name" value="HTH_LUXR"/>
    <property type="match status" value="1"/>
</dbReference>
<dbReference type="GO" id="GO:0006355">
    <property type="term" value="P:regulation of DNA-templated transcription"/>
    <property type="evidence" value="ECO:0007669"/>
    <property type="project" value="InterPro"/>
</dbReference>
<proteinExistence type="predicted"/>